<feature type="region of interest" description="Disordered" evidence="1">
    <location>
        <begin position="1"/>
        <end position="144"/>
    </location>
</feature>
<feature type="compositionally biased region" description="Acidic residues" evidence="1">
    <location>
        <begin position="71"/>
        <end position="81"/>
    </location>
</feature>
<dbReference type="VEuPathDB" id="FungiDB:PYU1_G004211"/>
<dbReference type="eggNOG" id="ENOG502S1VK">
    <property type="taxonomic scope" value="Eukaryota"/>
</dbReference>
<reference evidence="2" key="3">
    <citation type="submission" date="2015-02" db="UniProtKB">
        <authorList>
            <consortium name="EnsemblProtists"/>
        </authorList>
    </citation>
    <scope>IDENTIFICATION</scope>
    <source>
        <strain evidence="2">DAOM BR144</strain>
    </source>
</reference>
<feature type="region of interest" description="Disordered" evidence="1">
    <location>
        <begin position="236"/>
        <end position="295"/>
    </location>
</feature>
<evidence type="ECO:0000313" key="2">
    <source>
        <dbReference type="EnsemblProtists" id="PYU1_T004221"/>
    </source>
</evidence>
<evidence type="ECO:0000256" key="1">
    <source>
        <dbReference type="SAM" id="MobiDB-lite"/>
    </source>
</evidence>
<dbReference type="AlphaFoldDB" id="K3WGY0"/>
<feature type="region of interest" description="Disordered" evidence="1">
    <location>
        <begin position="196"/>
        <end position="221"/>
    </location>
</feature>
<feature type="compositionally biased region" description="Polar residues" evidence="1">
    <location>
        <begin position="15"/>
        <end position="32"/>
    </location>
</feature>
<organism evidence="2 3">
    <name type="scientific">Globisporangium ultimum (strain ATCC 200006 / CBS 805.95 / DAOM BR144)</name>
    <name type="common">Pythium ultimum</name>
    <dbReference type="NCBI Taxonomy" id="431595"/>
    <lineage>
        <taxon>Eukaryota</taxon>
        <taxon>Sar</taxon>
        <taxon>Stramenopiles</taxon>
        <taxon>Oomycota</taxon>
        <taxon>Peronosporomycetes</taxon>
        <taxon>Pythiales</taxon>
        <taxon>Pythiaceae</taxon>
        <taxon>Globisporangium</taxon>
    </lineage>
</organism>
<dbReference type="HOGENOM" id="CLU_032098_0_0_1"/>
<feature type="compositionally biased region" description="Polar residues" evidence="1">
    <location>
        <begin position="86"/>
        <end position="105"/>
    </location>
</feature>
<keyword evidence="3" id="KW-1185">Reference proteome</keyword>
<dbReference type="Proteomes" id="UP000019132">
    <property type="component" value="Unassembled WGS sequence"/>
</dbReference>
<reference evidence="3" key="1">
    <citation type="journal article" date="2010" name="Genome Biol.">
        <title>Genome sequence of the necrotrophic plant pathogen Pythium ultimum reveals original pathogenicity mechanisms and effector repertoire.</title>
        <authorList>
            <person name="Levesque C.A."/>
            <person name="Brouwer H."/>
            <person name="Cano L."/>
            <person name="Hamilton J.P."/>
            <person name="Holt C."/>
            <person name="Huitema E."/>
            <person name="Raffaele S."/>
            <person name="Robideau G.P."/>
            <person name="Thines M."/>
            <person name="Win J."/>
            <person name="Zerillo M.M."/>
            <person name="Beakes G.W."/>
            <person name="Boore J.L."/>
            <person name="Busam D."/>
            <person name="Dumas B."/>
            <person name="Ferriera S."/>
            <person name="Fuerstenberg S.I."/>
            <person name="Gachon C.M."/>
            <person name="Gaulin E."/>
            <person name="Govers F."/>
            <person name="Grenville-Briggs L."/>
            <person name="Horner N."/>
            <person name="Hostetler J."/>
            <person name="Jiang R.H."/>
            <person name="Johnson J."/>
            <person name="Krajaejun T."/>
            <person name="Lin H."/>
            <person name="Meijer H.J."/>
            <person name="Moore B."/>
            <person name="Morris P."/>
            <person name="Phuntmart V."/>
            <person name="Puiu D."/>
            <person name="Shetty J."/>
            <person name="Stajich J.E."/>
            <person name="Tripathy S."/>
            <person name="Wawra S."/>
            <person name="van West P."/>
            <person name="Whitty B.R."/>
            <person name="Coutinho P.M."/>
            <person name="Henrissat B."/>
            <person name="Martin F."/>
            <person name="Thomas P.D."/>
            <person name="Tyler B.M."/>
            <person name="De Vries R.P."/>
            <person name="Kamoun S."/>
            <person name="Yandell M."/>
            <person name="Tisserat N."/>
            <person name="Buell C.R."/>
        </authorList>
    </citation>
    <scope>NUCLEOTIDE SEQUENCE</scope>
    <source>
        <strain evidence="3">DAOM:BR144</strain>
    </source>
</reference>
<name>K3WGY0_GLOUD</name>
<dbReference type="EMBL" id="GL376567">
    <property type="status" value="NOT_ANNOTATED_CDS"/>
    <property type="molecule type" value="Genomic_DNA"/>
</dbReference>
<reference evidence="3" key="2">
    <citation type="submission" date="2010-04" db="EMBL/GenBank/DDBJ databases">
        <authorList>
            <person name="Buell R."/>
            <person name="Hamilton J."/>
            <person name="Hostetler J."/>
        </authorList>
    </citation>
    <scope>NUCLEOTIDE SEQUENCE [LARGE SCALE GENOMIC DNA]</scope>
    <source>
        <strain evidence="3">DAOM:BR144</strain>
    </source>
</reference>
<protein>
    <submittedName>
        <fullName evidence="2">Uncharacterized protein</fullName>
    </submittedName>
</protein>
<feature type="compositionally biased region" description="Low complexity" evidence="1">
    <location>
        <begin position="246"/>
        <end position="274"/>
    </location>
</feature>
<accession>K3WGY0</accession>
<dbReference type="EnsemblProtists" id="PYU1_T004221">
    <property type="protein sequence ID" value="PYU1_T004221"/>
    <property type="gene ID" value="PYU1_G004211"/>
</dbReference>
<sequence>MNVWDFDGDGGTGGSSIVRSEIQPSKRNTGGSFQVKKHAFFADTGDDDVTFSSEPTTSRRKQSGMRKELVLESDDCDDLDEESHPRPSTSKELGKQGTSSSSSNAKVDETGMPDIVRTVLRSKVSQPAAAPASTTSTSDKKRVSITDLSQDHELFMHYLVREFLKQHGVDDSMVNLFEKERPMQVLEHKQAAKTFEHITGHRSSLSKSSSSIQTEPDDKQSVRTLLEQLVVMWDEKVHKRKHDKPPSSSRRSSASRQSESTPESNTTVTTSSSCSKKKSSNKSSSSSSTKKKKPALNVITSAEELANVDDLIGEQINIEYNRLNHPGSTPKPQSADTEVACILGDPGSTPKARVSDLRALGFDEDELNTPVPAENVSSSAAAIFNCEDDLDGISDYARNKRIVKKHSKHVSLGESGATPRKEYIFFRETPPSFVTETVEAAVQVYEKLVQDPVFHQQAAPQERFVELQSSEVSKYTIGQEVQDLGAQRNVSGVVSKVFGSRQCGSSGPGTIVIDTCPEP</sequence>
<dbReference type="OMA" id="AIFNCED"/>
<proteinExistence type="predicted"/>
<evidence type="ECO:0000313" key="3">
    <source>
        <dbReference type="Proteomes" id="UP000019132"/>
    </source>
</evidence>
<dbReference type="InParanoid" id="K3WGY0"/>
<feature type="compositionally biased region" description="Low complexity" evidence="1">
    <location>
        <begin position="127"/>
        <end position="137"/>
    </location>
</feature>